<feature type="region of interest" description="Disordered" evidence="2">
    <location>
        <begin position="119"/>
        <end position="138"/>
    </location>
</feature>
<dbReference type="Proteomes" id="UP000324104">
    <property type="component" value="Unassembled WGS sequence"/>
</dbReference>
<name>A0A5D5APA0_9EURY</name>
<feature type="region of interest" description="Disordered" evidence="2">
    <location>
        <begin position="148"/>
        <end position="278"/>
    </location>
</feature>
<dbReference type="AlphaFoldDB" id="A0A5D5APA0"/>
<evidence type="ECO:0000256" key="1">
    <source>
        <dbReference type="SAM" id="Coils"/>
    </source>
</evidence>
<dbReference type="RefSeq" id="WP_149081910.1">
    <property type="nucleotide sequence ID" value="NZ_VTAW01000016.1"/>
</dbReference>
<gene>
    <name evidence="3" type="ORF">FYC77_12905</name>
</gene>
<feature type="compositionally biased region" description="Acidic residues" evidence="2">
    <location>
        <begin position="183"/>
        <end position="199"/>
    </location>
</feature>
<evidence type="ECO:0000313" key="4">
    <source>
        <dbReference type="Proteomes" id="UP000324104"/>
    </source>
</evidence>
<feature type="compositionally biased region" description="Basic and acidic residues" evidence="2">
    <location>
        <begin position="268"/>
        <end position="278"/>
    </location>
</feature>
<organism evidence="3 4">
    <name type="scientific">Natrialba swarupiae</name>
    <dbReference type="NCBI Taxonomy" id="2448032"/>
    <lineage>
        <taxon>Archaea</taxon>
        <taxon>Methanobacteriati</taxon>
        <taxon>Methanobacteriota</taxon>
        <taxon>Stenosarchaea group</taxon>
        <taxon>Halobacteria</taxon>
        <taxon>Halobacteriales</taxon>
        <taxon>Natrialbaceae</taxon>
        <taxon>Natrialba</taxon>
    </lineage>
</organism>
<feature type="compositionally biased region" description="Acidic residues" evidence="2">
    <location>
        <begin position="209"/>
        <end position="218"/>
    </location>
</feature>
<protein>
    <submittedName>
        <fullName evidence="3">Uncharacterized protein</fullName>
    </submittedName>
</protein>
<sequence>MADRDDELVEAIRELTRTIDELSDELESPRRRPPLRPPTPRELLSFTDEVAIPALLAVLESSVRALEAFQRGLELVRTEREVRDRTTDAVAVSNERANELRKTTLSRLDTVLAELQRASSEGTLPADEHARELLTDARTLRDEVDDRLRAATEEDDPVDSDRSSGSRSIDIDVTDGDPRSDSEDAQPEPESAVDVDAELETLKDRYGADEEGTSESADDGVGAVDDSAGEDHGGIDGTGSDDSDGADFDGVADGEDHRTDDSDGNGSENRDGGREDES</sequence>
<keyword evidence="1" id="KW-0175">Coiled coil</keyword>
<evidence type="ECO:0000313" key="3">
    <source>
        <dbReference type="EMBL" id="TYT61582.1"/>
    </source>
</evidence>
<comment type="caution">
    <text evidence="3">The sequence shown here is derived from an EMBL/GenBank/DDBJ whole genome shotgun (WGS) entry which is preliminary data.</text>
</comment>
<keyword evidence="4" id="KW-1185">Reference proteome</keyword>
<feature type="compositionally biased region" description="Basic and acidic residues" evidence="2">
    <location>
        <begin position="126"/>
        <end position="138"/>
    </location>
</feature>
<reference evidence="3 4" key="1">
    <citation type="submission" date="2019-08" db="EMBL/GenBank/DDBJ databases">
        <title>Archaea genome.</title>
        <authorList>
            <person name="Kajale S."/>
            <person name="Shouche Y."/>
            <person name="Deshpande N."/>
            <person name="Sharma A."/>
        </authorList>
    </citation>
    <scope>NUCLEOTIDE SEQUENCE [LARGE SCALE GENOMIC DNA]</scope>
    <source>
        <strain evidence="3 4">ESP3B_9</strain>
    </source>
</reference>
<feature type="compositionally biased region" description="Acidic residues" evidence="2">
    <location>
        <begin position="239"/>
        <end position="253"/>
    </location>
</feature>
<dbReference type="EMBL" id="VTAW01000016">
    <property type="protein sequence ID" value="TYT61582.1"/>
    <property type="molecule type" value="Genomic_DNA"/>
</dbReference>
<dbReference type="InterPro" id="IPR055969">
    <property type="entry name" value="DUF7547"/>
</dbReference>
<proteinExistence type="predicted"/>
<dbReference type="Pfam" id="PF24414">
    <property type="entry name" value="DUF7547"/>
    <property type="match status" value="1"/>
</dbReference>
<accession>A0A5D5APA0</accession>
<feature type="coiled-coil region" evidence="1">
    <location>
        <begin position="5"/>
        <end position="32"/>
    </location>
</feature>
<evidence type="ECO:0000256" key="2">
    <source>
        <dbReference type="SAM" id="MobiDB-lite"/>
    </source>
</evidence>